<evidence type="ECO:0000256" key="2">
    <source>
        <dbReference type="ARBA" id="ARBA00023125"/>
    </source>
</evidence>
<sequence length="284" mass="31519">MSIGVIVPEFFNSFFAEVITGIQEVMEPQGYHILISQSNEIAATELKNLLAMDAKMVDGIIISVTQDSESADFLTQLQEKRVPLVFFNRLCPGVEAPHVIFDDYKWAFNAVEHLIRQGYKRIAHLAGPKRLLLSQERERGYRNALQAHGVSAIEELVIPGGISMESGQKAAAELLKMHPRPDAVFAVNDPAAIGMMKTLQKAGIRIPDEIAFVGFSESQSALIIEPNLTSVAQPTFEMGRVAAKLLLEQIRNYSETIGPHQSISLQGKLNIRESSQRKDQMHIQ</sequence>
<dbReference type="InterPro" id="IPR028082">
    <property type="entry name" value="Peripla_BP_I"/>
</dbReference>
<evidence type="ECO:0000259" key="4">
    <source>
        <dbReference type="Pfam" id="PF00532"/>
    </source>
</evidence>
<reference evidence="5 6" key="2">
    <citation type="submission" date="2010-03" db="EMBL/GenBank/DDBJ databases">
        <authorList>
            <person name="Pajon A."/>
        </authorList>
    </citation>
    <scope>NUCLEOTIDE SEQUENCE [LARGE SCALE GENOMIC DNA]</scope>
    <source>
        <strain evidence="5 6">WAL 8301</strain>
    </source>
</reference>
<dbReference type="CDD" id="cd06267">
    <property type="entry name" value="PBP1_LacI_sugar_binding-like"/>
    <property type="match status" value="1"/>
</dbReference>
<dbReference type="Gene3D" id="3.40.50.2300">
    <property type="match status" value="2"/>
</dbReference>
<evidence type="ECO:0000313" key="6">
    <source>
        <dbReference type="Proteomes" id="UP000008794"/>
    </source>
</evidence>
<keyword evidence="6" id="KW-1185">Reference proteome</keyword>
<feature type="domain" description="Periplasmic binding protein/LacI sugar binding" evidence="4">
    <location>
        <begin position="2"/>
        <end position="253"/>
    </location>
</feature>
<evidence type="ECO:0000256" key="1">
    <source>
        <dbReference type="ARBA" id="ARBA00023015"/>
    </source>
</evidence>
<keyword evidence="1" id="KW-0805">Transcription regulation</keyword>
<dbReference type="InterPro" id="IPR001761">
    <property type="entry name" value="Peripla_BP/Lac1_sug-bd_dom"/>
</dbReference>
<dbReference type="HOGENOM" id="CLU_037628_6_0_10"/>
<keyword evidence="3" id="KW-0804">Transcription</keyword>
<organism evidence="5 6">
    <name type="scientific">Alistipes shahii WAL 8301</name>
    <dbReference type="NCBI Taxonomy" id="717959"/>
    <lineage>
        <taxon>Bacteria</taxon>
        <taxon>Pseudomonadati</taxon>
        <taxon>Bacteroidota</taxon>
        <taxon>Bacteroidia</taxon>
        <taxon>Bacteroidales</taxon>
        <taxon>Rikenellaceae</taxon>
        <taxon>Alistipes</taxon>
    </lineage>
</organism>
<dbReference type="GO" id="GO:0003700">
    <property type="term" value="F:DNA-binding transcription factor activity"/>
    <property type="evidence" value="ECO:0007669"/>
    <property type="project" value="TreeGrafter"/>
</dbReference>
<dbReference type="PANTHER" id="PTHR30146:SF109">
    <property type="entry name" value="HTH-TYPE TRANSCRIPTIONAL REGULATOR GALS"/>
    <property type="match status" value="1"/>
</dbReference>
<accession>D4IIK5</accession>
<dbReference type="PATRIC" id="fig|717959.3.peg.1916"/>
<dbReference type="AlphaFoldDB" id="D4IIK5"/>
<dbReference type="EMBL" id="FP929032">
    <property type="protein sequence ID" value="CBK62767.1"/>
    <property type="molecule type" value="Genomic_DNA"/>
</dbReference>
<gene>
    <name evidence="5" type="ORF">AL1_00290</name>
</gene>
<dbReference type="STRING" id="717959.AL1_00290"/>
<evidence type="ECO:0000313" key="5">
    <source>
        <dbReference type="EMBL" id="CBK62767.1"/>
    </source>
</evidence>
<dbReference type="SUPFAM" id="SSF53822">
    <property type="entry name" value="Periplasmic binding protein-like I"/>
    <property type="match status" value="1"/>
</dbReference>
<dbReference type="PANTHER" id="PTHR30146">
    <property type="entry name" value="LACI-RELATED TRANSCRIPTIONAL REPRESSOR"/>
    <property type="match status" value="1"/>
</dbReference>
<evidence type="ECO:0000256" key="3">
    <source>
        <dbReference type="ARBA" id="ARBA00023163"/>
    </source>
</evidence>
<dbReference type="KEGG" id="ash:AL1_00290"/>
<protein>
    <submittedName>
        <fullName evidence="5">Transcriptional regulators</fullName>
    </submittedName>
</protein>
<dbReference type="Proteomes" id="UP000008794">
    <property type="component" value="Chromosome"/>
</dbReference>
<reference evidence="5 6" key="1">
    <citation type="submission" date="2010-03" db="EMBL/GenBank/DDBJ databases">
        <title>The genome sequence of Alistipes shahii WAL 8301.</title>
        <authorList>
            <consortium name="metaHIT consortium -- http://www.metahit.eu/"/>
            <person name="Pajon A."/>
            <person name="Turner K."/>
            <person name="Parkhill J."/>
        </authorList>
    </citation>
    <scope>NUCLEOTIDE SEQUENCE [LARGE SCALE GENOMIC DNA]</scope>
    <source>
        <strain evidence="5 6">WAL 8301</strain>
    </source>
</reference>
<keyword evidence="2" id="KW-0238">DNA-binding</keyword>
<dbReference type="GO" id="GO:0000976">
    <property type="term" value="F:transcription cis-regulatory region binding"/>
    <property type="evidence" value="ECO:0007669"/>
    <property type="project" value="TreeGrafter"/>
</dbReference>
<dbReference type="Pfam" id="PF00532">
    <property type="entry name" value="Peripla_BP_1"/>
    <property type="match status" value="1"/>
</dbReference>
<proteinExistence type="predicted"/>
<name>D4IIK5_9BACT</name>